<accession>A0A7X2XX10</accession>
<evidence type="ECO:0000256" key="1">
    <source>
        <dbReference type="SAM" id="Phobius"/>
    </source>
</evidence>
<name>A0A7X2XX10_9LACO</name>
<evidence type="ECO:0000313" key="2">
    <source>
        <dbReference type="EMBL" id="MTV82498.1"/>
    </source>
</evidence>
<feature type="transmembrane region" description="Helical" evidence="1">
    <location>
        <begin position="38"/>
        <end position="62"/>
    </location>
</feature>
<organism evidence="2 3">
    <name type="scientific">Secundilactobacillus folii</name>
    <dbReference type="NCBI Taxonomy" id="2678357"/>
    <lineage>
        <taxon>Bacteria</taxon>
        <taxon>Bacillati</taxon>
        <taxon>Bacillota</taxon>
        <taxon>Bacilli</taxon>
        <taxon>Lactobacillales</taxon>
        <taxon>Lactobacillaceae</taxon>
        <taxon>Secundilactobacillus</taxon>
    </lineage>
</organism>
<evidence type="ECO:0000313" key="3">
    <source>
        <dbReference type="Proteomes" id="UP000466388"/>
    </source>
</evidence>
<keyword evidence="3" id="KW-1185">Reference proteome</keyword>
<proteinExistence type="predicted"/>
<dbReference type="AlphaFoldDB" id="A0A7X2XX10"/>
<dbReference type="RefSeq" id="WP_155431766.1">
    <property type="nucleotide sequence ID" value="NZ_WNJO01000007.1"/>
</dbReference>
<keyword evidence="1" id="KW-0472">Membrane</keyword>
<keyword evidence="1" id="KW-0812">Transmembrane</keyword>
<sequence>MISLIIIGIIAFFGLRLFFGLFGWLFRILGILIIGGLVFAFASSFIGIFIVVAIVLFGSWLFGSFTNS</sequence>
<feature type="transmembrane region" description="Helical" evidence="1">
    <location>
        <begin position="6"/>
        <end position="26"/>
    </location>
</feature>
<gene>
    <name evidence="2" type="ORF">GM612_07540</name>
</gene>
<dbReference type="Proteomes" id="UP000466388">
    <property type="component" value="Unassembled WGS sequence"/>
</dbReference>
<keyword evidence="1" id="KW-1133">Transmembrane helix</keyword>
<protein>
    <submittedName>
        <fullName evidence="2">Uncharacterized protein</fullName>
    </submittedName>
</protein>
<dbReference type="EMBL" id="WNJO01000007">
    <property type="protein sequence ID" value="MTV82498.1"/>
    <property type="molecule type" value="Genomic_DNA"/>
</dbReference>
<reference evidence="2 3" key="1">
    <citation type="submission" date="2019-11" db="EMBL/GenBank/DDBJ databases">
        <title>Lactobacillus sp. nov. CRM56-3, isolated from fermented tea leaves.</title>
        <authorList>
            <person name="Phuengjayaem S."/>
            <person name="Tanasupawat S."/>
        </authorList>
    </citation>
    <scope>NUCLEOTIDE SEQUENCE [LARGE SCALE GENOMIC DNA]</scope>
    <source>
        <strain evidence="2 3">CRM56-3</strain>
    </source>
</reference>
<comment type="caution">
    <text evidence="2">The sequence shown here is derived from an EMBL/GenBank/DDBJ whole genome shotgun (WGS) entry which is preliminary data.</text>
</comment>